<accession>A0A5M9LEB0</accession>
<proteinExistence type="predicted"/>
<dbReference type="AlphaFoldDB" id="A0A5M9LEB0"/>
<reference evidence="2" key="1">
    <citation type="journal article" date="2022" name="Microb. Genom.">
        <title>A global pangenome for the wheat fungal pathogen Pyrenophora tritici-repentis and prediction of effector protein structural homology.</title>
        <authorList>
            <person name="Moolhuijzen P.M."/>
            <person name="See P.T."/>
            <person name="Shi G."/>
            <person name="Powell H.R."/>
            <person name="Cockram J."/>
            <person name="Jorgensen L.N."/>
            <person name="Benslimane H."/>
            <person name="Strelkov S.E."/>
            <person name="Turner J."/>
            <person name="Liu Z."/>
            <person name="Moffat C.S."/>
        </authorList>
    </citation>
    <scope>NUCLEOTIDE SEQUENCE [LARGE SCALE GENOMIC DNA]</scope>
</reference>
<keyword evidence="2" id="KW-1185">Reference proteome</keyword>
<name>A0A5M9LEB0_9PLEO</name>
<protein>
    <submittedName>
        <fullName evidence="1">Uncharacterized protein</fullName>
    </submittedName>
</protein>
<evidence type="ECO:0000313" key="1">
    <source>
        <dbReference type="EMBL" id="KAI1516002.1"/>
    </source>
</evidence>
<dbReference type="EMBL" id="NRDI02000005">
    <property type="protein sequence ID" value="KAI1516002.1"/>
    <property type="molecule type" value="Genomic_DNA"/>
</dbReference>
<gene>
    <name evidence="1" type="ORF">Ptr86124_004539</name>
</gene>
<evidence type="ECO:0000313" key="2">
    <source>
        <dbReference type="Proteomes" id="UP000249757"/>
    </source>
</evidence>
<organism evidence="1 2">
    <name type="scientific">Pyrenophora tritici-repentis</name>
    <dbReference type="NCBI Taxonomy" id="45151"/>
    <lineage>
        <taxon>Eukaryota</taxon>
        <taxon>Fungi</taxon>
        <taxon>Dikarya</taxon>
        <taxon>Ascomycota</taxon>
        <taxon>Pezizomycotina</taxon>
        <taxon>Dothideomycetes</taxon>
        <taxon>Pleosporomycetidae</taxon>
        <taxon>Pleosporales</taxon>
        <taxon>Pleosporineae</taxon>
        <taxon>Pleosporaceae</taxon>
        <taxon>Pyrenophora</taxon>
    </lineage>
</organism>
<comment type="caution">
    <text evidence="1">The sequence shown here is derived from an EMBL/GenBank/DDBJ whole genome shotgun (WGS) entry which is preliminary data.</text>
</comment>
<sequence length="237" mass="27017">MDAMEYSNDVHGTNQDYEMSRQLILIDLIQLMLDHPSRHLHDLMRHNFPVFSTEQLQHPVFYDVIMAAVHDLDVQQAELIAESRTAHVYEKRLEEINKANADKMAAKQQELVVEKKSAVDLKLESAADKNHIAELTQRLAEMETKLLEASGPKMSFSIRTKDDQEVDEDFELPAAENVASRKGKHRNHVQKNNTGKITSEFRPPITVMLSGIWGFEGQRHDFKDGSGPLCWELGAEV</sequence>
<dbReference type="Proteomes" id="UP000249757">
    <property type="component" value="Unassembled WGS sequence"/>
</dbReference>